<dbReference type="InterPro" id="IPR042175">
    <property type="entry name" value="Cell/Rod_MreC_2"/>
</dbReference>
<evidence type="ECO:0000256" key="4">
    <source>
        <dbReference type="ARBA" id="ARBA00032089"/>
    </source>
</evidence>
<dbReference type="Proteomes" id="UP001597548">
    <property type="component" value="Unassembled WGS sequence"/>
</dbReference>
<dbReference type="PANTHER" id="PTHR34138:SF1">
    <property type="entry name" value="CELL SHAPE-DETERMINING PROTEIN MREC"/>
    <property type="match status" value="1"/>
</dbReference>
<comment type="similarity">
    <text evidence="1 5">Belongs to the MreC family.</text>
</comment>
<comment type="function">
    <text evidence="5">Involved in formation and maintenance of cell shape.</text>
</comment>
<evidence type="ECO:0000259" key="6">
    <source>
        <dbReference type="Pfam" id="PF04085"/>
    </source>
</evidence>
<evidence type="ECO:0000313" key="7">
    <source>
        <dbReference type="EMBL" id="MFD2917306.1"/>
    </source>
</evidence>
<dbReference type="InterPro" id="IPR055342">
    <property type="entry name" value="MreC_beta-barrel_core"/>
</dbReference>
<dbReference type="InterPro" id="IPR042177">
    <property type="entry name" value="Cell/Rod_1"/>
</dbReference>
<dbReference type="Pfam" id="PF04085">
    <property type="entry name" value="MreC"/>
    <property type="match status" value="1"/>
</dbReference>
<comment type="caution">
    <text evidence="7">The sequence shown here is derived from an EMBL/GenBank/DDBJ whole genome shotgun (WGS) entry which is preliminary data.</text>
</comment>
<dbReference type="PIRSF" id="PIRSF038471">
    <property type="entry name" value="MreC"/>
    <property type="match status" value="1"/>
</dbReference>
<evidence type="ECO:0000256" key="5">
    <source>
        <dbReference type="PIRNR" id="PIRNR038471"/>
    </source>
</evidence>
<dbReference type="InterPro" id="IPR007221">
    <property type="entry name" value="MreC"/>
</dbReference>
<dbReference type="NCBIfam" id="NF010532">
    <property type="entry name" value="PRK13922.9-3"/>
    <property type="match status" value="1"/>
</dbReference>
<dbReference type="Gene3D" id="2.40.10.350">
    <property type="entry name" value="Rod shape-determining protein MreC, domain 2"/>
    <property type="match status" value="1"/>
</dbReference>
<proteinExistence type="inferred from homology"/>
<reference evidence="8" key="1">
    <citation type="journal article" date="2019" name="Int. J. Syst. Evol. Microbiol.">
        <title>The Global Catalogue of Microorganisms (GCM) 10K type strain sequencing project: providing services to taxonomists for standard genome sequencing and annotation.</title>
        <authorList>
            <consortium name="The Broad Institute Genomics Platform"/>
            <consortium name="The Broad Institute Genome Sequencing Center for Infectious Disease"/>
            <person name="Wu L."/>
            <person name="Ma J."/>
        </authorList>
    </citation>
    <scope>NUCLEOTIDE SEQUENCE [LARGE SCALE GENOMIC DNA]</scope>
    <source>
        <strain evidence="8">KCTC 32514</strain>
    </source>
</reference>
<feature type="domain" description="Rod shape-determining protein MreC beta-barrel core" evidence="6">
    <location>
        <begin position="111"/>
        <end position="260"/>
    </location>
</feature>
<keyword evidence="3 5" id="KW-0133">Cell shape</keyword>
<accession>A0ABW5ZXN8</accession>
<dbReference type="RefSeq" id="WP_194508999.1">
    <property type="nucleotide sequence ID" value="NZ_JADILU010000006.1"/>
</dbReference>
<dbReference type="Gene3D" id="2.40.10.340">
    <property type="entry name" value="Rod shape-determining protein MreC, domain 1"/>
    <property type="match status" value="1"/>
</dbReference>
<gene>
    <name evidence="7" type="primary">mreC</name>
    <name evidence="7" type="ORF">ACFS29_16755</name>
</gene>
<evidence type="ECO:0000256" key="1">
    <source>
        <dbReference type="ARBA" id="ARBA00009369"/>
    </source>
</evidence>
<keyword evidence="8" id="KW-1185">Reference proteome</keyword>
<evidence type="ECO:0000256" key="2">
    <source>
        <dbReference type="ARBA" id="ARBA00013855"/>
    </source>
</evidence>
<organism evidence="7 8">
    <name type="scientific">Psychroserpens luteus</name>
    <dbReference type="NCBI Taxonomy" id="1434066"/>
    <lineage>
        <taxon>Bacteria</taxon>
        <taxon>Pseudomonadati</taxon>
        <taxon>Bacteroidota</taxon>
        <taxon>Flavobacteriia</taxon>
        <taxon>Flavobacteriales</taxon>
        <taxon>Flavobacteriaceae</taxon>
        <taxon>Psychroserpens</taxon>
    </lineage>
</organism>
<dbReference type="PANTHER" id="PTHR34138">
    <property type="entry name" value="CELL SHAPE-DETERMINING PROTEIN MREC"/>
    <property type="match status" value="1"/>
</dbReference>
<name>A0ABW5ZXN8_9FLAO</name>
<sequence length="276" mass="30562">MQQIINFVIRNKTFLLFLLLFVISLGLTIQSHSYHKSKFINSANFLTGGIYESASGISDYFDLNEQNDILIEENNRLRSQILNSSDTITIASSSIDSVTYNGRYKIQSAKIINNNYASTKNYLTLNKGENDAIKEDLGVITSNGIVGIIDNTSNSYSRVLSILNTKSRINAQLKSSNHIGSLKWDGKSPATTVQLTDISKFAPVKEGDTIITGGQSTIFPKGILIGTINSFALDISGDTYTIQVKLFNDMTNLSHVYIIENLDTEEIKLLENPIDE</sequence>
<evidence type="ECO:0000313" key="8">
    <source>
        <dbReference type="Proteomes" id="UP001597548"/>
    </source>
</evidence>
<protein>
    <recommendedName>
        <fullName evidence="2 5">Cell shape-determining protein MreC</fullName>
    </recommendedName>
    <alternativeName>
        <fullName evidence="4 5">Cell shape protein MreC</fullName>
    </alternativeName>
</protein>
<evidence type="ECO:0000256" key="3">
    <source>
        <dbReference type="ARBA" id="ARBA00022960"/>
    </source>
</evidence>
<dbReference type="EMBL" id="JBHUOS010000014">
    <property type="protein sequence ID" value="MFD2917306.1"/>
    <property type="molecule type" value="Genomic_DNA"/>
</dbReference>